<dbReference type="Proteomes" id="UP001144205">
    <property type="component" value="Unassembled WGS sequence"/>
</dbReference>
<sequence length="71" mass="8044">MHGSEWDIARIPQFLAQFDNRPLVAFARRIVAEPEHVARFLPAEPHDRDRDNKGGVAPNERGEPLDQCIGI</sequence>
<feature type="region of interest" description="Disordered" evidence="1">
    <location>
        <begin position="41"/>
        <end position="71"/>
    </location>
</feature>
<name>A0ABQ5LY34_9RHOB</name>
<feature type="compositionally biased region" description="Basic and acidic residues" evidence="1">
    <location>
        <begin position="41"/>
        <end position="53"/>
    </location>
</feature>
<organism evidence="2 3">
    <name type="scientific">Sinisalibacter aestuarii</name>
    <dbReference type="NCBI Taxonomy" id="2949426"/>
    <lineage>
        <taxon>Bacteria</taxon>
        <taxon>Pseudomonadati</taxon>
        <taxon>Pseudomonadota</taxon>
        <taxon>Alphaproteobacteria</taxon>
        <taxon>Rhodobacterales</taxon>
        <taxon>Roseobacteraceae</taxon>
        <taxon>Sinisalibacter</taxon>
    </lineage>
</organism>
<accession>A0ABQ5LY34</accession>
<reference evidence="2" key="1">
    <citation type="journal article" date="2023" name="Int. J. Syst. Evol. Microbiol.">
        <title>Sinisalibacter aestuarii sp. nov., isolated from estuarine sediment of the Arakawa River.</title>
        <authorList>
            <person name="Arafat S.T."/>
            <person name="Hirano S."/>
            <person name="Sato A."/>
            <person name="Takeuchi K."/>
            <person name="Yasuda T."/>
            <person name="Terahara T."/>
            <person name="Hamada M."/>
            <person name="Kobayashi T."/>
        </authorList>
    </citation>
    <scope>NUCLEOTIDE SEQUENCE</scope>
    <source>
        <strain evidence="2">B-399</strain>
    </source>
</reference>
<evidence type="ECO:0000313" key="2">
    <source>
        <dbReference type="EMBL" id="GKY89885.1"/>
    </source>
</evidence>
<evidence type="ECO:0000313" key="3">
    <source>
        <dbReference type="Proteomes" id="UP001144205"/>
    </source>
</evidence>
<gene>
    <name evidence="2" type="ORF">STA1M1_37540</name>
</gene>
<proteinExistence type="predicted"/>
<dbReference type="EMBL" id="BROH01000015">
    <property type="protein sequence ID" value="GKY89885.1"/>
    <property type="molecule type" value="Genomic_DNA"/>
</dbReference>
<evidence type="ECO:0000256" key="1">
    <source>
        <dbReference type="SAM" id="MobiDB-lite"/>
    </source>
</evidence>
<comment type="caution">
    <text evidence="2">The sequence shown here is derived from an EMBL/GenBank/DDBJ whole genome shotgun (WGS) entry which is preliminary data.</text>
</comment>
<keyword evidence="3" id="KW-1185">Reference proteome</keyword>
<protein>
    <submittedName>
        <fullName evidence="2">Uncharacterized protein</fullName>
    </submittedName>
</protein>